<protein>
    <recommendedName>
        <fullName evidence="3">Protein-lysine N-methyltransferase EFM6</fullName>
    </recommendedName>
</protein>
<dbReference type="PANTHER" id="PTHR14614">
    <property type="entry name" value="HEPATOCELLULAR CARCINOMA-ASSOCIATED ANTIGEN"/>
    <property type="match status" value="1"/>
</dbReference>
<evidence type="ECO:0000313" key="2">
    <source>
        <dbReference type="Proteomes" id="UP000054248"/>
    </source>
</evidence>
<dbReference type="CDD" id="cd02440">
    <property type="entry name" value="AdoMet_MTases"/>
    <property type="match status" value="1"/>
</dbReference>
<evidence type="ECO:0008006" key="3">
    <source>
        <dbReference type="Google" id="ProtNLM"/>
    </source>
</evidence>
<dbReference type="PANTHER" id="PTHR14614:SF132">
    <property type="entry name" value="PROTEIN-LYSINE METHYLTRANSFERASE C42C1.13"/>
    <property type="match status" value="1"/>
</dbReference>
<dbReference type="EMBL" id="KN823056">
    <property type="protein sequence ID" value="KIO24686.1"/>
    <property type="molecule type" value="Genomic_DNA"/>
</dbReference>
<keyword evidence="2" id="KW-1185">Reference proteome</keyword>
<dbReference type="STRING" id="1051891.A0A0C3QF64"/>
<dbReference type="InterPro" id="IPR019410">
    <property type="entry name" value="Methyltransf_16"/>
</dbReference>
<dbReference type="GO" id="GO:0008757">
    <property type="term" value="F:S-adenosylmethionine-dependent methyltransferase activity"/>
    <property type="evidence" value="ECO:0007669"/>
    <property type="project" value="UniProtKB-ARBA"/>
</dbReference>
<reference evidence="2" key="2">
    <citation type="submission" date="2015-01" db="EMBL/GenBank/DDBJ databases">
        <title>Evolutionary Origins and Diversification of the Mycorrhizal Mutualists.</title>
        <authorList>
            <consortium name="DOE Joint Genome Institute"/>
            <consortium name="Mycorrhizal Genomics Consortium"/>
            <person name="Kohler A."/>
            <person name="Kuo A."/>
            <person name="Nagy L.G."/>
            <person name="Floudas D."/>
            <person name="Copeland A."/>
            <person name="Barry K.W."/>
            <person name="Cichocki N."/>
            <person name="Veneault-Fourrey C."/>
            <person name="LaButti K."/>
            <person name="Lindquist E.A."/>
            <person name="Lipzen A."/>
            <person name="Lundell T."/>
            <person name="Morin E."/>
            <person name="Murat C."/>
            <person name="Riley R."/>
            <person name="Ohm R."/>
            <person name="Sun H."/>
            <person name="Tunlid A."/>
            <person name="Henrissat B."/>
            <person name="Grigoriev I.V."/>
            <person name="Hibbett D.S."/>
            <person name="Martin F."/>
        </authorList>
    </citation>
    <scope>NUCLEOTIDE SEQUENCE [LARGE SCALE GENOMIC DNA]</scope>
    <source>
        <strain evidence="2">MUT 4182</strain>
    </source>
</reference>
<dbReference type="Gene3D" id="3.40.50.150">
    <property type="entry name" value="Vaccinia Virus protein VP39"/>
    <property type="match status" value="1"/>
</dbReference>
<reference evidence="1 2" key="1">
    <citation type="submission" date="2014-04" db="EMBL/GenBank/DDBJ databases">
        <authorList>
            <consortium name="DOE Joint Genome Institute"/>
            <person name="Kuo A."/>
            <person name="Girlanda M."/>
            <person name="Perotto S."/>
            <person name="Kohler A."/>
            <person name="Nagy L.G."/>
            <person name="Floudas D."/>
            <person name="Copeland A."/>
            <person name="Barry K.W."/>
            <person name="Cichocki N."/>
            <person name="Veneault-Fourrey C."/>
            <person name="LaButti K."/>
            <person name="Lindquist E.A."/>
            <person name="Lipzen A."/>
            <person name="Lundell T."/>
            <person name="Morin E."/>
            <person name="Murat C."/>
            <person name="Sun H."/>
            <person name="Tunlid A."/>
            <person name="Henrissat B."/>
            <person name="Grigoriev I.V."/>
            <person name="Hibbett D.S."/>
            <person name="Martin F."/>
            <person name="Nordberg H.P."/>
            <person name="Cantor M.N."/>
            <person name="Hua S.X."/>
        </authorList>
    </citation>
    <scope>NUCLEOTIDE SEQUENCE [LARGE SCALE GENOMIC DNA]</scope>
    <source>
        <strain evidence="1 2">MUT 4182</strain>
    </source>
</reference>
<dbReference type="AlphaFoldDB" id="A0A0C3QF64"/>
<accession>A0A0C3QF64</accession>
<evidence type="ECO:0000313" key="1">
    <source>
        <dbReference type="EMBL" id="KIO24686.1"/>
    </source>
</evidence>
<organism evidence="1 2">
    <name type="scientific">Tulasnella calospora MUT 4182</name>
    <dbReference type="NCBI Taxonomy" id="1051891"/>
    <lineage>
        <taxon>Eukaryota</taxon>
        <taxon>Fungi</taxon>
        <taxon>Dikarya</taxon>
        <taxon>Basidiomycota</taxon>
        <taxon>Agaricomycotina</taxon>
        <taxon>Agaricomycetes</taxon>
        <taxon>Cantharellales</taxon>
        <taxon>Tulasnellaceae</taxon>
        <taxon>Tulasnella</taxon>
    </lineage>
</organism>
<dbReference type="Proteomes" id="UP000054248">
    <property type="component" value="Unassembled WGS sequence"/>
</dbReference>
<gene>
    <name evidence="1" type="ORF">M407DRAFT_76657</name>
</gene>
<dbReference type="Pfam" id="PF10294">
    <property type="entry name" value="Methyltransf_16"/>
    <property type="match status" value="1"/>
</dbReference>
<dbReference type="SUPFAM" id="SSF53335">
    <property type="entry name" value="S-adenosyl-L-methionine-dependent methyltransferases"/>
    <property type="match status" value="1"/>
</dbReference>
<proteinExistence type="predicted"/>
<dbReference type="InterPro" id="IPR029063">
    <property type="entry name" value="SAM-dependent_MTases_sf"/>
</dbReference>
<sequence>MSNEVDIWVDRRPGCGGTTWPAGRVLSDYLTRRGSDNLAGRRCLELGAGTGLVGIAAAKLGAQVLVTDQGPFLPIMETNIKLNRVEDKVKAQELNWGEPLPPNLGSVDIILAADCVYFVEAYSLLIQTLCDLDDAYPNAEFLFCYRRRKKSDKRLFPSLLRKHFNWQEVGDDPNRDIYSRKDVCLLHLTRRKEGVSGKQLR</sequence>
<name>A0A0C3QF64_9AGAM</name>
<dbReference type="HOGENOM" id="CLU_055721_5_1_1"/>
<dbReference type="OrthoDB" id="407325at2759"/>